<reference evidence="1 2" key="1">
    <citation type="submission" date="2022-11" db="EMBL/GenBank/DDBJ databases">
        <title>Haliovirga abyssi gen. nov., sp. nov., a mesophilic fermentative bacterium isolated from the Iheya North hydrothermal field and the proposal of Haliovirgaceae fam. nov.</title>
        <authorList>
            <person name="Miyazaki U."/>
            <person name="Tame A."/>
            <person name="Miyazaki J."/>
            <person name="Takai K."/>
            <person name="Sawayama S."/>
            <person name="Kitajima M."/>
            <person name="Okamoto A."/>
            <person name="Nakagawa S."/>
        </authorList>
    </citation>
    <scope>NUCLEOTIDE SEQUENCE [LARGE SCALE GENOMIC DNA]</scope>
    <source>
        <strain evidence="1 2">IC12</strain>
    </source>
</reference>
<gene>
    <name evidence="1" type="ORF">HLVA_17380</name>
</gene>
<proteinExistence type="predicted"/>
<evidence type="ECO:0000313" key="1">
    <source>
        <dbReference type="EMBL" id="BDU51169.1"/>
    </source>
</evidence>
<accession>A0AAU9D5B0</accession>
<dbReference type="AlphaFoldDB" id="A0AAU9D5B0"/>
<sequence length="55" mass="6802">MKYRVKIYNESDEMISDDIWYGNSIDNVKFWVDLAIRDIIQKLHYKHLYYEIDEA</sequence>
<evidence type="ECO:0008006" key="3">
    <source>
        <dbReference type="Google" id="ProtNLM"/>
    </source>
</evidence>
<dbReference type="EMBL" id="AP027059">
    <property type="protein sequence ID" value="BDU51169.1"/>
    <property type="molecule type" value="Genomic_DNA"/>
</dbReference>
<dbReference type="RefSeq" id="WP_307904010.1">
    <property type="nucleotide sequence ID" value="NZ_AP027059.1"/>
</dbReference>
<protein>
    <recommendedName>
        <fullName evidence="3">Phage protein</fullName>
    </recommendedName>
</protein>
<name>A0AAU9D5B0_9FUSO</name>
<evidence type="ECO:0000313" key="2">
    <source>
        <dbReference type="Proteomes" id="UP001321582"/>
    </source>
</evidence>
<organism evidence="1 2">
    <name type="scientific">Haliovirga abyssi</name>
    <dbReference type="NCBI Taxonomy" id="2996794"/>
    <lineage>
        <taxon>Bacteria</taxon>
        <taxon>Fusobacteriati</taxon>
        <taxon>Fusobacteriota</taxon>
        <taxon>Fusobacteriia</taxon>
        <taxon>Fusobacteriales</taxon>
        <taxon>Haliovirgaceae</taxon>
        <taxon>Haliovirga</taxon>
    </lineage>
</organism>
<dbReference type="KEGG" id="haby:HLVA_17380"/>
<keyword evidence="2" id="KW-1185">Reference proteome</keyword>
<dbReference type="Proteomes" id="UP001321582">
    <property type="component" value="Chromosome"/>
</dbReference>